<evidence type="ECO:0000313" key="11">
    <source>
        <dbReference type="EMBL" id="SJM48894.1"/>
    </source>
</evidence>
<dbReference type="GO" id="GO:0008270">
    <property type="term" value="F:zinc ion binding"/>
    <property type="evidence" value="ECO:0007669"/>
    <property type="project" value="InterPro"/>
</dbReference>
<dbReference type="OrthoDB" id="5288740at2"/>
<evidence type="ECO:0000256" key="3">
    <source>
        <dbReference type="ARBA" id="ARBA00022438"/>
    </source>
</evidence>
<keyword evidence="6 9" id="KW-0378">Hydrolase</keyword>
<evidence type="ECO:0000256" key="1">
    <source>
        <dbReference type="ARBA" id="ARBA00001947"/>
    </source>
</evidence>
<dbReference type="EC" id="3.4.11.-" evidence="10"/>
<keyword evidence="12" id="KW-1185">Reference proteome</keyword>
<keyword evidence="5 9" id="KW-0479">Metal-binding</keyword>
<dbReference type="GeneID" id="303171916"/>
<dbReference type="GO" id="GO:0004177">
    <property type="term" value="F:aminopeptidase activity"/>
    <property type="evidence" value="ECO:0007669"/>
    <property type="project" value="UniProtKB-KW"/>
</dbReference>
<name>A0A1R4EZ22_9MICO</name>
<evidence type="ECO:0000256" key="10">
    <source>
        <dbReference type="RuleBase" id="RU004387"/>
    </source>
</evidence>
<keyword evidence="3 9" id="KW-0031">Aminopeptidase</keyword>
<dbReference type="RefSeq" id="WP_086990641.1">
    <property type="nucleotide sequence ID" value="NZ_FUHU01000009.1"/>
</dbReference>
<evidence type="ECO:0000256" key="6">
    <source>
        <dbReference type="ARBA" id="ARBA00022801"/>
    </source>
</evidence>
<dbReference type="PANTHER" id="PTHR28570">
    <property type="entry name" value="ASPARTYL AMINOPEPTIDASE"/>
    <property type="match status" value="1"/>
</dbReference>
<evidence type="ECO:0000256" key="4">
    <source>
        <dbReference type="ARBA" id="ARBA00022670"/>
    </source>
</evidence>
<dbReference type="InterPro" id="IPR023358">
    <property type="entry name" value="Peptidase_M18_dom2"/>
</dbReference>
<dbReference type="GO" id="GO:0008237">
    <property type="term" value="F:metallopeptidase activity"/>
    <property type="evidence" value="ECO:0007669"/>
    <property type="project" value="UniProtKB-KW"/>
</dbReference>
<keyword evidence="8 9" id="KW-0482">Metalloprotease</keyword>
<dbReference type="Gene3D" id="3.40.630.10">
    <property type="entry name" value="Zn peptidases"/>
    <property type="match status" value="1"/>
</dbReference>
<keyword evidence="7 9" id="KW-0862">Zinc</keyword>
<dbReference type="GO" id="GO:0005737">
    <property type="term" value="C:cytoplasm"/>
    <property type="evidence" value="ECO:0007669"/>
    <property type="project" value="UniProtKB-ARBA"/>
</dbReference>
<dbReference type="GO" id="GO:0006508">
    <property type="term" value="P:proteolysis"/>
    <property type="evidence" value="ECO:0007669"/>
    <property type="project" value="UniProtKB-KW"/>
</dbReference>
<proteinExistence type="inferred from homology"/>
<gene>
    <name evidence="11" type="ORF">CZ674_01700</name>
</gene>
<evidence type="ECO:0000256" key="7">
    <source>
        <dbReference type="ARBA" id="ARBA00022833"/>
    </source>
</evidence>
<protein>
    <recommendedName>
        <fullName evidence="10">M18 family aminopeptidase</fullName>
        <ecNumber evidence="10">3.4.11.-</ecNumber>
    </recommendedName>
</protein>
<dbReference type="InterPro" id="IPR001948">
    <property type="entry name" value="Peptidase_M18"/>
</dbReference>
<comment type="cofactor">
    <cofactor evidence="1 10">
        <name>Zn(2+)</name>
        <dbReference type="ChEBI" id="CHEBI:29105"/>
    </cofactor>
</comment>
<dbReference type="NCBIfam" id="NF002759">
    <property type="entry name" value="PRK02813.1"/>
    <property type="match status" value="1"/>
</dbReference>
<dbReference type="EMBL" id="FUHU01000009">
    <property type="protein sequence ID" value="SJM48894.1"/>
    <property type="molecule type" value="Genomic_DNA"/>
</dbReference>
<reference evidence="11 12" key="1">
    <citation type="submission" date="2017-02" db="EMBL/GenBank/DDBJ databases">
        <authorList>
            <person name="Peterson S.W."/>
        </authorList>
    </citation>
    <scope>NUCLEOTIDE SEQUENCE [LARGE SCALE GENOMIC DNA]</scope>
    <source>
        <strain evidence="11 12">LMG 22410</strain>
    </source>
</reference>
<evidence type="ECO:0000256" key="5">
    <source>
        <dbReference type="ARBA" id="ARBA00022723"/>
    </source>
</evidence>
<organism evidence="11 12">
    <name type="scientific">Agrococcus casei LMG 22410</name>
    <dbReference type="NCBI Taxonomy" id="1255656"/>
    <lineage>
        <taxon>Bacteria</taxon>
        <taxon>Bacillati</taxon>
        <taxon>Actinomycetota</taxon>
        <taxon>Actinomycetes</taxon>
        <taxon>Micrococcales</taxon>
        <taxon>Microbacteriaceae</taxon>
        <taxon>Agrococcus</taxon>
    </lineage>
</organism>
<dbReference type="SUPFAM" id="SSF53187">
    <property type="entry name" value="Zn-dependent exopeptidases"/>
    <property type="match status" value="1"/>
</dbReference>
<dbReference type="Pfam" id="PF02127">
    <property type="entry name" value="Peptidase_M18"/>
    <property type="match status" value="1"/>
</dbReference>
<evidence type="ECO:0000256" key="8">
    <source>
        <dbReference type="ARBA" id="ARBA00023049"/>
    </source>
</evidence>
<dbReference type="PANTHER" id="PTHR28570:SF3">
    <property type="entry name" value="ASPARTYL AMINOPEPTIDASE"/>
    <property type="match status" value="1"/>
</dbReference>
<dbReference type="SUPFAM" id="SSF101821">
    <property type="entry name" value="Aminopeptidase/glucanase lid domain"/>
    <property type="match status" value="1"/>
</dbReference>
<dbReference type="Proteomes" id="UP000195787">
    <property type="component" value="Unassembled WGS sequence"/>
</dbReference>
<dbReference type="Gene3D" id="2.30.250.10">
    <property type="entry name" value="Aminopeptidase i, Domain 2"/>
    <property type="match status" value="1"/>
</dbReference>
<comment type="similarity">
    <text evidence="2 9">Belongs to the peptidase M18 family.</text>
</comment>
<evidence type="ECO:0000256" key="2">
    <source>
        <dbReference type="ARBA" id="ARBA00008290"/>
    </source>
</evidence>
<evidence type="ECO:0000256" key="9">
    <source>
        <dbReference type="RuleBase" id="RU004386"/>
    </source>
</evidence>
<dbReference type="AlphaFoldDB" id="A0A1R4EZ22"/>
<sequence>MSATHANDLFDFVAASPSSYHAAAETARRLTDAGWRQQDEREPWSGTPGGHFIVRGGAVVAWWIPEQTNDTTAFRIVGSHTDSPSFKLKPGVRTAAVGYEQAAVEVYGGPLIGSWTDRELGLAGQVVDKAGVTHLVATDAIMRIPQLAIHLNRSVNEEGLKLGKQEHTAPVTATLSAGGPSLLEVIAASAGIPADEIAGHDLYAFDTARGALFGSAGEFVAAGRMDNLSSVHASLVAMLDATGEGSTGTDVLVFAAFDHEEVGSGTVSGASGPILEDVLLRTSRAIGNDEDARRRMLRRSWCVSSDAGHAVHPNYAGFHDPSHHPVLGGGPLLKVNANQRYASDAEGAALWSRSCETAGTTAQPFVSNNDVPCGSTIGPLTATRLGIRTVDVGVPLLSMHSAREMASAADLAAITGAIRAFYTDDESTLTQAS</sequence>
<dbReference type="CDD" id="cd05658">
    <property type="entry name" value="M18_DAP"/>
    <property type="match status" value="1"/>
</dbReference>
<keyword evidence="4 9" id="KW-0645">Protease</keyword>
<evidence type="ECO:0000313" key="12">
    <source>
        <dbReference type="Proteomes" id="UP000195787"/>
    </source>
</evidence>
<dbReference type="PRINTS" id="PR00932">
    <property type="entry name" value="AMINO1PTASE"/>
</dbReference>
<accession>A0A1R4EZ22</accession>